<dbReference type="PRINTS" id="PR00038">
    <property type="entry name" value="HTHLUXR"/>
</dbReference>
<dbReference type="SMART" id="SM00421">
    <property type="entry name" value="HTH_LUXR"/>
    <property type="match status" value="1"/>
</dbReference>
<dbReference type="PANTHER" id="PTHR44688:SF16">
    <property type="entry name" value="DNA-BINDING TRANSCRIPTIONAL ACTIVATOR DEVR_DOSR"/>
    <property type="match status" value="1"/>
</dbReference>
<keyword evidence="1 6" id="KW-0597">Phosphoprotein</keyword>
<feature type="modified residue" description="4-aspartylphosphate" evidence="6">
    <location>
        <position position="56"/>
    </location>
</feature>
<evidence type="ECO:0000256" key="1">
    <source>
        <dbReference type="ARBA" id="ARBA00022553"/>
    </source>
</evidence>
<reference evidence="9 10" key="1">
    <citation type="journal article" date="2011" name="J. Bacteriol.">
        <title>Genome sequence of Methyloversatilis universalis FAM5T, a methylotrophic representative of the order Rhodocyclales.</title>
        <authorList>
            <person name="Kittichotirat W."/>
            <person name="Good N.M."/>
            <person name="Hall R."/>
            <person name="Bringel F."/>
            <person name="Lajus A."/>
            <person name="Medigue C."/>
            <person name="Smalley N.E."/>
            <person name="Beck D."/>
            <person name="Bumgarner R."/>
            <person name="Vuilleumier S."/>
            <person name="Kalyuzhnaya M.G."/>
        </authorList>
    </citation>
    <scope>NUCLEOTIDE SEQUENCE [LARGE SCALE GENOMIC DNA]</scope>
    <source>
        <strain evidence="10">ATCC BAA-1314 / JCM 13912 / FAM5</strain>
    </source>
</reference>
<dbReference type="InterPro" id="IPR000792">
    <property type="entry name" value="Tscrpt_reg_LuxR_C"/>
</dbReference>
<keyword evidence="10" id="KW-1185">Reference proteome</keyword>
<dbReference type="GO" id="GO:0003677">
    <property type="term" value="F:DNA binding"/>
    <property type="evidence" value="ECO:0007669"/>
    <property type="project" value="UniProtKB-KW"/>
</dbReference>
<dbReference type="PANTHER" id="PTHR44688">
    <property type="entry name" value="DNA-BINDING TRANSCRIPTIONAL ACTIVATOR DEVR_DOSR"/>
    <property type="match status" value="1"/>
</dbReference>
<dbReference type="Gene3D" id="3.40.50.2300">
    <property type="match status" value="1"/>
</dbReference>
<dbReference type="FunFam" id="3.40.50.2300:FF:000018">
    <property type="entry name" value="DNA-binding transcriptional regulator NtrC"/>
    <property type="match status" value="1"/>
</dbReference>
<dbReference type="SMART" id="SM00448">
    <property type="entry name" value="REC"/>
    <property type="match status" value="1"/>
</dbReference>
<organism evidence="9 10">
    <name type="scientific">Methyloversatilis universalis (strain ATCC BAA-1314 / DSM 25237 / JCM 13912 / CCUG 52030 / FAM5)</name>
    <dbReference type="NCBI Taxonomy" id="1000565"/>
    <lineage>
        <taxon>Bacteria</taxon>
        <taxon>Pseudomonadati</taxon>
        <taxon>Pseudomonadota</taxon>
        <taxon>Betaproteobacteria</taxon>
        <taxon>Nitrosomonadales</taxon>
        <taxon>Sterolibacteriaceae</taxon>
        <taxon>Methyloversatilis</taxon>
    </lineage>
</organism>
<evidence type="ECO:0000256" key="5">
    <source>
        <dbReference type="ARBA" id="ARBA00023163"/>
    </source>
</evidence>
<dbReference type="InterPro" id="IPR011006">
    <property type="entry name" value="CheY-like_superfamily"/>
</dbReference>
<dbReference type="SUPFAM" id="SSF52172">
    <property type="entry name" value="CheY-like"/>
    <property type="match status" value="1"/>
</dbReference>
<evidence type="ECO:0000256" key="2">
    <source>
        <dbReference type="ARBA" id="ARBA00023012"/>
    </source>
</evidence>
<name>F5RB88_METUF</name>
<dbReference type="InterPro" id="IPR016032">
    <property type="entry name" value="Sig_transdc_resp-reg_C-effctor"/>
</dbReference>
<feature type="domain" description="HTH luxR-type" evidence="7">
    <location>
        <begin position="137"/>
        <end position="202"/>
    </location>
</feature>
<protein>
    <submittedName>
        <fullName evidence="9">C4-dicarboxylate transport transcriptional regulatory protein DctR</fullName>
    </submittedName>
</protein>
<dbReference type="CDD" id="cd17537">
    <property type="entry name" value="REC_FixJ"/>
    <property type="match status" value="1"/>
</dbReference>
<evidence type="ECO:0000313" key="10">
    <source>
        <dbReference type="Proteomes" id="UP000005019"/>
    </source>
</evidence>
<keyword evidence="4" id="KW-0238">DNA-binding</keyword>
<dbReference type="eggNOG" id="COG4566">
    <property type="taxonomic scope" value="Bacteria"/>
</dbReference>
<dbReference type="CDD" id="cd06170">
    <property type="entry name" value="LuxR_C_like"/>
    <property type="match status" value="1"/>
</dbReference>
<dbReference type="Gene3D" id="1.10.10.10">
    <property type="entry name" value="Winged helix-like DNA-binding domain superfamily/Winged helix DNA-binding domain"/>
    <property type="match status" value="1"/>
</dbReference>
<dbReference type="OrthoDB" id="9802186at2"/>
<accession>F5RB88</accession>
<gene>
    <name evidence="9" type="ORF">METUNv1_01528</name>
</gene>
<evidence type="ECO:0000313" key="9">
    <source>
        <dbReference type="EMBL" id="EGK72224.1"/>
    </source>
</evidence>
<dbReference type="STRING" id="1000565.METUNv1_01528"/>
<feature type="domain" description="Response regulatory" evidence="8">
    <location>
        <begin position="7"/>
        <end position="121"/>
    </location>
</feature>
<dbReference type="EMBL" id="AFHG01000042">
    <property type="protein sequence ID" value="EGK72224.1"/>
    <property type="molecule type" value="Genomic_DNA"/>
</dbReference>
<keyword evidence="3" id="KW-0805">Transcription regulation</keyword>
<keyword evidence="5" id="KW-0804">Transcription</keyword>
<dbReference type="InterPro" id="IPR001789">
    <property type="entry name" value="Sig_transdc_resp-reg_receiver"/>
</dbReference>
<dbReference type="Pfam" id="PF00072">
    <property type="entry name" value="Response_reg"/>
    <property type="match status" value="1"/>
</dbReference>
<evidence type="ECO:0000256" key="3">
    <source>
        <dbReference type="ARBA" id="ARBA00023015"/>
    </source>
</evidence>
<dbReference type="GO" id="GO:0000160">
    <property type="term" value="P:phosphorelay signal transduction system"/>
    <property type="evidence" value="ECO:0007669"/>
    <property type="project" value="UniProtKB-KW"/>
</dbReference>
<dbReference type="Proteomes" id="UP000005019">
    <property type="component" value="Unassembled WGS sequence"/>
</dbReference>
<evidence type="ECO:0000256" key="4">
    <source>
        <dbReference type="ARBA" id="ARBA00023125"/>
    </source>
</evidence>
<dbReference type="RefSeq" id="WP_008060431.1">
    <property type="nucleotide sequence ID" value="NZ_AFHG01000042.1"/>
</dbReference>
<dbReference type="PROSITE" id="PS00622">
    <property type="entry name" value="HTH_LUXR_1"/>
    <property type="match status" value="1"/>
</dbReference>
<evidence type="ECO:0000259" key="8">
    <source>
        <dbReference type="PROSITE" id="PS50110"/>
    </source>
</evidence>
<evidence type="ECO:0000259" key="7">
    <source>
        <dbReference type="PROSITE" id="PS50043"/>
    </source>
</evidence>
<evidence type="ECO:0000256" key="6">
    <source>
        <dbReference type="PROSITE-ProRule" id="PRU00169"/>
    </source>
</evidence>
<dbReference type="PROSITE" id="PS50110">
    <property type="entry name" value="RESPONSE_REGULATORY"/>
    <property type="match status" value="1"/>
</dbReference>
<dbReference type="Pfam" id="PF00196">
    <property type="entry name" value="GerE"/>
    <property type="match status" value="1"/>
</dbReference>
<dbReference type="AlphaFoldDB" id="F5RB88"/>
<dbReference type="PROSITE" id="PS50043">
    <property type="entry name" value="HTH_LUXR_2"/>
    <property type="match status" value="1"/>
</dbReference>
<dbReference type="SUPFAM" id="SSF46894">
    <property type="entry name" value="C-terminal effector domain of the bipartite response regulators"/>
    <property type="match status" value="1"/>
</dbReference>
<dbReference type="InterPro" id="IPR036388">
    <property type="entry name" value="WH-like_DNA-bd_sf"/>
</dbReference>
<sequence>MSASESQIFIVDDDDAIRDALGWLFRSRGHAVRTWPSAEALLDSGEIAHCGCLVLDIRMDGMSGLELFGWLREHSHTLPVIFLTGHGDVPMAVDAIKQGAFDFVEKPFNDNELVDRALAALAMHRQQVSKRAALQAIEERVAQLTQREIEVMERVLAGQMNKVIASDLGVTMRTVEVHRARIFEKMGVRSAVELAQVLATRK</sequence>
<comment type="caution">
    <text evidence="9">The sequence shown here is derived from an EMBL/GenBank/DDBJ whole genome shotgun (WGS) entry which is preliminary data.</text>
</comment>
<proteinExistence type="predicted"/>
<keyword evidence="2" id="KW-0902">Two-component regulatory system</keyword>
<dbReference type="GO" id="GO:0006355">
    <property type="term" value="P:regulation of DNA-templated transcription"/>
    <property type="evidence" value="ECO:0007669"/>
    <property type="project" value="InterPro"/>
</dbReference>